<organism evidence="4 5">
    <name type="scientific">Megamonas hypermegale</name>
    <dbReference type="NCBI Taxonomy" id="158847"/>
    <lineage>
        <taxon>Bacteria</taxon>
        <taxon>Bacillati</taxon>
        <taxon>Bacillota</taxon>
        <taxon>Negativicutes</taxon>
        <taxon>Selenomonadales</taxon>
        <taxon>Selenomonadaceae</taxon>
        <taxon>Megamonas</taxon>
    </lineage>
</organism>
<keyword evidence="1 2" id="KW-0238">DNA-binding</keyword>
<dbReference type="GO" id="GO:0006260">
    <property type="term" value="P:DNA replication"/>
    <property type="evidence" value="ECO:0007669"/>
    <property type="project" value="InterPro"/>
</dbReference>
<accession>A0A921HNB5</accession>
<comment type="caution">
    <text evidence="4">The sequence shown here is derived from an EMBL/GenBank/DDBJ whole genome shotgun (WGS) entry which is preliminary data.</text>
</comment>
<evidence type="ECO:0000313" key="4">
    <source>
        <dbReference type="EMBL" id="HJF84071.1"/>
    </source>
</evidence>
<evidence type="ECO:0000256" key="2">
    <source>
        <dbReference type="PIRNR" id="PIRNR002070"/>
    </source>
</evidence>
<dbReference type="GO" id="GO:0003697">
    <property type="term" value="F:single-stranded DNA binding"/>
    <property type="evidence" value="ECO:0007669"/>
    <property type="project" value="InterPro"/>
</dbReference>
<dbReference type="InterPro" id="IPR011344">
    <property type="entry name" value="ssDNA-bd"/>
</dbReference>
<dbReference type="PIRSF" id="PIRSF002070">
    <property type="entry name" value="SSB"/>
    <property type="match status" value="1"/>
</dbReference>
<dbReference type="PROSITE" id="PS50935">
    <property type="entry name" value="SSB"/>
    <property type="match status" value="1"/>
</dbReference>
<dbReference type="CDD" id="cd04496">
    <property type="entry name" value="SSB_OBF"/>
    <property type="match status" value="1"/>
</dbReference>
<gene>
    <name evidence="4" type="ORF">K8V65_00190</name>
</gene>
<evidence type="ECO:0000313" key="5">
    <source>
        <dbReference type="Proteomes" id="UP000780768"/>
    </source>
</evidence>
<dbReference type="InterPro" id="IPR000424">
    <property type="entry name" value="Primosome_PriB/ssb"/>
</dbReference>
<name>A0A921HNB5_9FIRM</name>
<dbReference type="RefSeq" id="WP_117584852.1">
    <property type="nucleotide sequence ID" value="NZ_CAKMHU010000021.1"/>
</dbReference>
<reference evidence="4" key="2">
    <citation type="submission" date="2021-09" db="EMBL/GenBank/DDBJ databases">
        <authorList>
            <person name="Gilroy R."/>
        </authorList>
    </citation>
    <scope>NUCLEOTIDE SEQUENCE</scope>
    <source>
        <strain evidence="4">7318</strain>
    </source>
</reference>
<reference evidence="4" key="1">
    <citation type="journal article" date="2021" name="PeerJ">
        <title>Extensive microbial diversity within the chicken gut microbiome revealed by metagenomics and culture.</title>
        <authorList>
            <person name="Gilroy R."/>
            <person name="Ravi A."/>
            <person name="Getino M."/>
            <person name="Pursley I."/>
            <person name="Horton D.L."/>
            <person name="Alikhan N.F."/>
            <person name="Baker D."/>
            <person name="Gharbi K."/>
            <person name="Hall N."/>
            <person name="Watson M."/>
            <person name="Adriaenssens E.M."/>
            <person name="Foster-Nyarko E."/>
            <person name="Jarju S."/>
            <person name="Secka A."/>
            <person name="Antonio M."/>
            <person name="Oren A."/>
            <person name="Chaudhuri R.R."/>
            <person name="La Ragione R."/>
            <person name="Hildebrand F."/>
            <person name="Pallen M.J."/>
        </authorList>
    </citation>
    <scope>NUCLEOTIDE SEQUENCE</scope>
    <source>
        <strain evidence="4">7318</strain>
    </source>
</reference>
<dbReference type="SUPFAM" id="SSF50249">
    <property type="entry name" value="Nucleic acid-binding proteins"/>
    <property type="match status" value="1"/>
</dbReference>
<sequence length="111" mass="12596">MKVYGVGRLTRNVDVMYSASGVCVAKFGLAENIYNNKTKESTAQFYNIVVFNKLAERIGNLNLGKGDKLQIEGYLQIQDYLDKKGDKRKYTQIILSGFELCTTKKQDTENK</sequence>
<dbReference type="Gene3D" id="2.40.50.140">
    <property type="entry name" value="Nucleic acid-binding proteins"/>
    <property type="match status" value="1"/>
</dbReference>
<dbReference type="AlphaFoldDB" id="A0A921HNB5"/>
<dbReference type="InterPro" id="IPR012340">
    <property type="entry name" value="NA-bd_OB-fold"/>
</dbReference>
<dbReference type="Pfam" id="PF00436">
    <property type="entry name" value="SSB"/>
    <property type="match status" value="1"/>
</dbReference>
<dbReference type="EMBL" id="DYVR01000005">
    <property type="protein sequence ID" value="HJF84071.1"/>
    <property type="molecule type" value="Genomic_DNA"/>
</dbReference>
<protein>
    <recommendedName>
        <fullName evidence="2 3">Single-stranded DNA-binding protein</fullName>
    </recommendedName>
</protein>
<dbReference type="NCBIfam" id="TIGR00621">
    <property type="entry name" value="ssb"/>
    <property type="match status" value="1"/>
</dbReference>
<proteinExistence type="predicted"/>
<evidence type="ECO:0000256" key="3">
    <source>
        <dbReference type="RuleBase" id="RU000524"/>
    </source>
</evidence>
<evidence type="ECO:0000256" key="1">
    <source>
        <dbReference type="ARBA" id="ARBA00023125"/>
    </source>
</evidence>
<dbReference type="Proteomes" id="UP000780768">
    <property type="component" value="Unassembled WGS sequence"/>
</dbReference>